<name>Q8B0X4_9VIRU</name>
<accession>Q8B0X4</accession>
<organism evidence="2">
    <name type="scientific">Peanut clump virus B</name>
    <dbReference type="NCBI Taxonomy" id="188884"/>
    <lineage>
        <taxon>Viruses</taxon>
        <taxon>Riboviria</taxon>
        <taxon>Orthornavirae</taxon>
        <taxon>Kitrinoviricota</taxon>
        <taxon>Alsuviricetes</taxon>
        <taxon>Martellivirales</taxon>
        <taxon>Virgaviridae</taxon>
        <taxon>Pecluvirus</taxon>
        <taxon>Pecluvirus arachidis</taxon>
        <taxon>Peanut clump virus</taxon>
    </lineage>
</organism>
<dbReference type="Pfam" id="PF04530">
    <property type="entry name" value="Viral_Beta_CD"/>
    <property type="match status" value="1"/>
</dbReference>
<feature type="transmembrane region" description="Helical" evidence="1">
    <location>
        <begin position="50"/>
        <end position="71"/>
    </location>
</feature>
<dbReference type="EMBL" id="AF447401">
    <property type="protein sequence ID" value="AAO15521.1"/>
    <property type="molecule type" value="Genomic_RNA"/>
</dbReference>
<dbReference type="InterPro" id="IPR007617">
    <property type="entry name" value="Viral_beta_CD"/>
</dbReference>
<reference evidence="2" key="1">
    <citation type="journal article" date="2003" name="Arch. Virol.">
        <title>Molecular diversity of RNA-2 genome segments in pecluviruses causing peanut clump disease in West Africa and India.</title>
        <authorList>
            <person name="Naidu R.A."/>
            <person name="Sawyer S."/>
            <person name="Deom C.M."/>
        </authorList>
    </citation>
    <scope>NUCLEOTIDE SEQUENCE</scope>
    <source>
        <strain evidence="2">B</strain>
    </source>
</reference>
<protein>
    <submittedName>
        <fullName evidence="2">p17</fullName>
    </submittedName>
</protein>
<keyword evidence="1" id="KW-0472">Membrane</keyword>
<keyword evidence="1" id="KW-1133">Transmembrane helix</keyword>
<evidence type="ECO:0000313" key="2">
    <source>
        <dbReference type="EMBL" id="AAO15521.1"/>
    </source>
</evidence>
<sequence length="154" mass="16788">MEVPVITHSFGCVCSDCQWSGLPSVDTKASQDNGVGASTTRRRETTFLSVLNDNIVLFVIAGAMLLLFLFLNRSVTDQVVYSEFHQDLNGVSIKLAAGVPIDPALVAAIHHWQKLPFGEDPRVGLLNSVLQCIKSGSSLLLLSLCLLVFVCHYR</sequence>
<keyword evidence="1" id="KW-0812">Transmembrane</keyword>
<feature type="transmembrane region" description="Helical" evidence="1">
    <location>
        <begin position="135"/>
        <end position="153"/>
    </location>
</feature>
<evidence type="ECO:0000256" key="1">
    <source>
        <dbReference type="SAM" id="Phobius"/>
    </source>
</evidence>
<proteinExistence type="predicted"/>